<protein>
    <submittedName>
        <fullName evidence="2">Uncharacterized protein</fullName>
    </submittedName>
</protein>
<reference evidence="2 3" key="1">
    <citation type="journal article" date="2019" name="Sci. Rep.">
        <title>Orb-weaving spider Araneus ventricosus genome elucidates the spidroin gene catalogue.</title>
        <authorList>
            <person name="Kono N."/>
            <person name="Nakamura H."/>
            <person name="Ohtoshi R."/>
            <person name="Moran D.A.P."/>
            <person name="Shinohara A."/>
            <person name="Yoshida Y."/>
            <person name="Fujiwara M."/>
            <person name="Mori M."/>
            <person name="Tomita M."/>
            <person name="Arakawa K."/>
        </authorList>
    </citation>
    <scope>NUCLEOTIDE SEQUENCE [LARGE SCALE GENOMIC DNA]</scope>
</reference>
<evidence type="ECO:0000256" key="1">
    <source>
        <dbReference type="SAM" id="MobiDB-lite"/>
    </source>
</evidence>
<dbReference type="AlphaFoldDB" id="A0A4Y2MTX8"/>
<feature type="region of interest" description="Disordered" evidence="1">
    <location>
        <begin position="68"/>
        <end position="91"/>
    </location>
</feature>
<accession>A0A4Y2MTX8</accession>
<evidence type="ECO:0000313" key="2">
    <source>
        <dbReference type="EMBL" id="GBN29277.1"/>
    </source>
</evidence>
<comment type="caution">
    <text evidence="2">The sequence shown here is derived from an EMBL/GenBank/DDBJ whole genome shotgun (WGS) entry which is preliminary data.</text>
</comment>
<keyword evidence="3" id="KW-1185">Reference proteome</keyword>
<evidence type="ECO:0000313" key="3">
    <source>
        <dbReference type="Proteomes" id="UP000499080"/>
    </source>
</evidence>
<dbReference type="Proteomes" id="UP000499080">
    <property type="component" value="Unassembled WGS sequence"/>
</dbReference>
<gene>
    <name evidence="2" type="ORF">AVEN_237761_1</name>
</gene>
<proteinExistence type="predicted"/>
<dbReference type="EMBL" id="BGPR01007757">
    <property type="protein sequence ID" value="GBN29277.1"/>
    <property type="molecule type" value="Genomic_DNA"/>
</dbReference>
<organism evidence="2 3">
    <name type="scientific">Araneus ventricosus</name>
    <name type="common">Orbweaver spider</name>
    <name type="synonym">Epeira ventricosa</name>
    <dbReference type="NCBI Taxonomy" id="182803"/>
    <lineage>
        <taxon>Eukaryota</taxon>
        <taxon>Metazoa</taxon>
        <taxon>Ecdysozoa</taxon>
        <taxon>Arthropoda</taxon>
        <taxon>Chelicerata</taxon>
        <taxon>Arachnida</taxon>
        <taxon>Araneae</taxon>
        <taxon>Araneomorphae</taxon>
        <taxon>Entelegynae</taxon>
        <taxon>Araneoidea</taxon>
        <taxon>Araneidae</taxon>
        <taxon>Araneus</taxon>
    </lineage>
</organism>
<name>A0A4Y2MTX8_ARAVE</name>
<sequence>MAYSDSTMTKLSYTSRFETTRGLFLDGTLSLSSGQTTTCSGDRALSTLCPFETDEVTLVVIGELDSISSTSEPRTLRPETLPLGHSSPIPL</sequence>